<feature type="signal peptide" evidence="1">
    <location>
        <begin position="1"/>
        <end position="26"/>
    </location>
</feature>
<name>A0A084VVE3_ANOSI</name>
<gene>
    <name evidence="2" type="ORF">ZHAS_00009501</name>
</gene>
<protein>
    <submittedName>
        <fullName evidence="2">AGAP000695-PA-like protein</fullName>
    </submittedName>
</protein>
<evidence type="ECO:0000256" key="1">
    <source>
        <dbReference type="SAM" id="SignalP"/>
    </source>
</evidence>
<dbReference type="VEuPathDB" id="VectorBase:ASIS000511"/>
<dbReference type="EMBL" id="KE525157">
    <property type="protein sequence ID" value="KFB41937.1"/>
    <property type="molecule type" value="Genomic_DNA"/>
</dbReference>
<sequence length="199" mass="22230">MIADVPSPLGKLVFVAFLLAASAISADVDPALKPLARAPRGLGFFHKITHLGSLLYQQYNDTTYTLKNVYDLLSNEFTDTFTTTTPDVGLALVAAIEQTNVFLLSQPRQPRTTTTTPDPATSTTPKYRISRAELGRILNRNYRGLQKLFRLEWNDAWNQTKYNIDGYKRELKNSAFPPRNRTAIAANLTVQVDAKLKSP</sequence>
<proteinExistence type="predicted"/>
<dbReference type="Proteomes" id="UP000030765">
    <property type="component" value="Unassembled WGS sequence"/>
</dbReference>
<accession>A0A084VVE3</accession>
<reference evidence="3" key="2">
    <citation type="submission" date="2020-05" db="UniProtKB">
        <authorList>
            <consortium name="EnsemblMetazoa"/>
        </authorList>
    </citation>
    <scope>IDENTIFICATION</scope>
</reference>
<reference evidence="2 4" key="1">
    <citation type="journal article" date="2014" name="BMC Genomics">
        <title>Genome sequence of Anopheles sinensis provides insight into genetics basis of mosquito competence for malaria parasites.</title>
        <authorList>
            <person name="Zhou D."/>
            <person name="Zhang D."/>
            <person name="Ding G."/>
            <person name="Shi L."/>
            <person name="Hou Q."/>
            <person name="Ye Y."/>
            <person name="Xu Y."/>
            <person name="Zhou H."/>
            <person name="Xiong C."/>
            <person name="Li S."/>
            <person name="Yu J."/>
            <person name="Hong S."/>
            <person name="Yu X."/>
            <person name="Zou P."/>
            <person name="Chen C."/>
            <person name="Chang X."/>
            <person name="Wang W."/>
            <person name="Lv Y."/>
            <person name="Sun Y."/>
            <person name="Ma L."/>
            <person name="Shen B."/>
            <person name="Zhu C."/>
        </authorList>
    </citation>
    <scope>NUCLEOTIDE SEQUENCE [LARGE SCALE GENOMIC DNA]</scope>
</reference>
<organism evidence="2">
    <name type="scientific">Anopheles sinensis</name>
    <name type="common">Mosquito</name>
    <dbReference type="NCBI Taxonomy" id="74873"/>
    <lineage>
        <taxon>Eukaryota</taxon>
        <taxon>Metazoa</taxon>
        <taxon>Ecdysozoa</taxon>
        <taxon>Arthropoda</taxon>
        <taxon>Hexapoda</taxon>
        <taxon>Insecta</taxon>
        <taxon>Pterygota</taxon>
        <taxon>Neoptera</taxon>
        <taxon>Endopterygota</taxon>
        <taxon>Diptera</taxon>
        <taxon>Nematocera</taxon>
        <taxon>Culicoidea</taxon>
        <taxon>Culicidae</taxon>
        <taxon>Anophelinae</taxon>
        <taxon>Anopheles</taxon>
    </lineage>
</organism>
<dbReference type="OMA" id="VRHKRGI"/>
<dbReference type="VEuPathDB" id="VectorBase:ASIC009501"/>
<dbReference type="AlphaFoldDB" id="A0A084VVE3"/>
<evidence type="ECO:0000313" key="2">
    <source>
        <dbReference type="EMBL" id="KFB41937.1"/>
    </source>
</evidence>
<dbReference type="OrthoDB" id="6623312at2759"/>
<dbReference type="EnsemblMetazoa" id="ASIC009501-RA">
    <property type="protein sequence ID" value="ASIC009501-PA"/>
    <property type="gene ID" value="ASIC009501"/>
</dbReference>
<keyword evidence="4" id="KW-1185">Reference proteome</keyword>
<evidence type="ECO:0000313" key="3">
    <source>
        <dbReference type="EnsemblMetazoa" id="ASIC009501-PA"/>
    </source>
</evidence>
<dbReference type="EMBL" id="ATLV01017173">
    <property type="status" value="NOT_ANNOTATED_CDS"/>
    <property type="molecule type" value="Genomic_DNA"/>
</dbReference>
<keyword evidence="1" id="KW-0732">Signal</keyword>
<feature type="chain" id="PRO_5001783996" evidence="1">
    <location>
        <begin position="27"/>
        <end position="199"/>
    </location>
</feature>
<evidence type="ECO:0000313" key="4">
    <source>
        <dbReference type="Proteomes" id="UP000030765"/>
    </source>
</evidence>